<dbReference type="CDD" id="cd01650">
    <property type="entry name" value="RT_nLTR_like"/>
    <property type="match status" value="1"/>
</dbReference>
<dbReference type="Pfam" id="PF00075">
    <property type="entry name" value="RNase_H"/>
    <property type="match status" value="1"/>
</dbReference>
<dbReference type="CDD" id="cd09276">
    <property type="entry name" value="Rnase_HI_RT_non_LTR"/>
    <property type="match status" value="1"/>
</dbReference>
<dbReference type="SUPFAM" id="SSF53098">
    <property type="entry name" value="Ribonuclease H-like"/>
    <property type="match status" value="1"/>
</dbReference>
<dbReference type="InterPro" id="IPR036691">
    <property type="entry name" value="Endo/exonu/phosph_ase_sf"/>
</dbReference>
<gene>
    <name evidence="3" type="ORF">PYW07_017512</name>
</gene>
<sequence>MSHRRTFLQWNTRSITPRKPDLAFLINKFQPSICSIAETWLLPESNFRLPCFSSVRHDRTDGYGGCALLINSKVSYSQIPLPFVGDNINVVAVKAEDIIFFSFYIAHPQLEYLSIIRNILCSVSGPILVMGDFNCHHYRWGSDTCDNFGIGLLDILDDLDLCLVNDGSATRRSAPGQSNSCVDLTFCSSNISSLLIWRRLDMTHGSDHYPIIIEFPSKNIPFKVSPPLLKYQLNSVDWSLYSKILDLRISTLPKIDSHNAQECFSSFSCTISSTAEDCLPSKKPPTGKLPSPPWWDRECTDMIRARNEAEKTVNCDMNPENLLSFKRILAKSRKFFKKKKREGWSKFCSSLSPSTSVSTVWRKVRHFRSSLTPVSSNIITEELGHEFFSKIAPAYVPSLEESSVGIDNVDDTANPMNMPFSLEELKTVLSHVRDSAPGVDGFTYSFISKAGPKTHLYYLDLVNFCFTSGYIPTEWKVQVVIPILKPGKDPNDHCSYRPIALSSILIKLLEHLVKNRLEWLVENGRLLPSTQFGFRKGLGTADSVGILTSAVRLALSRNESVVAVFLDISAAYDSVLLPNLRQKLHELRIPARICRIIGSIFTNRSIQLRVPGVDSDQRTVWRGLPQGSVLSPPLYNIYTADLPSCLNYDCKILQYADDIALLVSGISIQDAAQSMNVSLSSLNQWLLDHGLTLSAPKSSAVIFTRKRSVPPIDINIDGQSIPIKDKARFLGVTLDSRLTGVDHIKNTVKRCERSVSVLKALAGVWWGAHPCTLKLIYNALARSALDYCSFLLEPCNKNALKQLSSIQSKCLRIVIGAMKSSPINALQVECSEPPLHLRRQYLADRFLSKVFALSSHPLIPILEQIDLSFNNSPYWNHKTVPLLINRYRELKKLSAPICQYPTLPVFSSAYESIHYEPKVVLGLGISRNSQKAKDEFELALKRYWVGWNFFYTDASKLSESGGTGVAVYFQNSRIALLFQCPPEASVFTGECIGILEAIHYIKSHQITRSVIFSDSLSSIQALKQNQIHSKIHSQIIVDIKNLLFDCFQNGLDIEIAWIPGHSGIVGNECADSLAKYATSNPADRKHYVVHNYDLRNGAKPKLFNSWTETWKTTSKTKGFYYAAIQPEIQRRPWFFKCPKLSKRTVSSLCRLRLGHCCSPVFLNKIHVRDSSLCECGLAEGTLDHIFFSCSLNNKSFDLYRILPKCNIPLPTNFHFLLSHFSPKLVHLLAKFLNENNLKF</sequence>
<keyword evidence="4" id="KW-1185">Reference proteome</keyword>
<dbReference type="Pfam" id="PF00078">
    <property type="entry name" value="RVT_1"/>
    <property type="match status" value="1"/>
</dbReference>
<dbReference type="InterPro" id="IPR012337">
    <property type="entry name" value="RNaseH-like_sf"/>
</dbReference>
<dbReference type="SUPFAM" id="SSF56219">
    <property type="entry name" value="DNase I-like"/>
    <property type="match status" value="1"/>
</dbReference>
<feature type="domain" description="RNase H type-1" evidence="2">
    <location>
        <begin position="944"/>
        <end position="1079"/>
    </location>
</feature>
<dbReference type="Gene3D" id="3.60.10.10">
    <property type="entry name" value="Endonuclease/exonuclease/phosphatase"/>
    <property type="match status" value="1"/>
</dbReference>
<protein>
    <recommendedName>
        <fullName evidence="5">Pol-like protein</fullName>
    </recommendedName>
</protein>
<dbReference type="InterPro" id="IPR036397">
    <property type="entry name" value="RNaseH_sf"/>
</dbReference>
<dbReference type="InterPro" id="IPR002156">
    <property type="entry name" value="RNaseH_domain"/>
</dbReference>
<dbReference type="InterPro" id="IPR052560">
    <property type="entry name" value="RdDP_mobile_element"/>
</dbReference>
<dbReference type="Pfam" id="PF14529">
    <property type="entry name" value="Exo_endo_phos_2"/>
    <property type="match status" value="1"/>
</dbReference>
<dbReference type="GO" id="GO:0042575">
    <property type="term" value="C:DNA polymerase complex"/>
    <property type="evidence" value="ECO:0007669"/>
    <property type="project" value="UniProtKB-ARBA"/>
</dbReference>
<dbReference type="GO" id="GO:0071897">
    <property type="term" value="P:DNA biosynthetic process"/>
    <property type="evidence" value="ECO:0007669"/>
    <property type="project" value="UniProtKB-ARBA"/>
</dbReference>
<dbReference type="PANTHER" id="PTHR36688:SF2">
    <property type="entry name" value="ENDONUCLEASE_EXONUCLEASE_PHOSPHATASE DOMAIN-CONTAINING PROTEIN"/>
    <property type="match status" value="1"/>
</dbReference>
<dbReference type="EMBL" id="JARGEI010000035">
    <property type="protein sequence ID" value="KAJ8703590.1"/>
    <property type="molecule type" value="Genomic_DNA"/>
</dbReference>
<dbReference type="InterPro" id="IPR000477">
    <property type="entry name" value="RT_dom"/>
</dbReference>
<evidence type="ECO:0000259" key="2">
    <source>
        <dbReference type="PROSITE" id="PS50879"/>
    </source>
</evidence>
<dbReference type="PROSITE" id="PS50878">
    <property type="entry name" value="RT_POL"/>
    <property type="match status" value="1"/>
</dbReference>
<accession>A0AAD7Y5N1</accession>
<dbReference type="GO" id="GO:0004523">
    <property type="term" value="F:RNA-DNA hybrid ribonuclease activity"/>
    <property type="evidence" value="ECO:0007669"/>
    <property type="project" value="InterPro"/>
</dbReference>
<dbReference type="GO" id="GO:0003676">
    <property type="term" value="F:nucleic acid binding"/>
    <property type="evidence" value="ECO:0007669"/>
    <property type="project" value="InterPro"/>
</dbReference>
<evidence type="ECO:0000313" key="4">
    <source>
        <dbReference type="Proteomes" id="UP001231518"/>
    </source>
</evidence>
<dbReference type="InterPro" id="IPR005135">
    <property type="entry name" value="Endo/exonuclease/phosphatase"/>
</dbReference>
<dbReference type="InterPro" id="IPR043502">
    <property type="entry name" value="DNA/RNA_pol_sf"/>
</dbReference>
<comment type="caution">
    <text evidence="3">The sequence shown here is derived from an EMBL/GenBank/DDBJ whole genome shotgun (WGS) entry which is preliminary data.</text>
</comment>
<evidence type="ECO:0008006" key="5">
    <source>
        <dbReference type="Google" id="ProtNLM"/>
    </source>
</evidence>
<feature type="domain" description="Reverse transcriptase" evidence="1">
    <location>
        <begin position="464"/>
        <end position="734"/>
    </location>
</feature>
<name>A0AAD7Y5N1_MYTSE</name>
<reference evidence="3" key="1">
    <citation type="submission" date="2023-03" db="EMBL/GenBank/DDBJ databases">
        <title>Chromosome-level genomes of two armyworms, Mythimna separata and Mythimna loreyi, provide insights into the biosynthesis and reception of sex pheromones.</title>
        <authorList>
            <person name="Zhao H."/>
        </authorList>
    </citation>
    <scope>NUCLEOTIDE SEQUENCE</scope>
    <source>
        <strain evidence="3">BeijingLab</strain>
        <tissue evidence="3">Pupa</tissue>
    </source>
</reference>
<dbReference type="AlphaFoldDB" id="A0AAD7Y5N1"/>
<dbReference type="Gene3D" id="3.30.420.10">
    <property type="entry name" value="Ribonuclease H-like superfamily/Ribonuclease H"/>
    <property type="match status" value="1"/>
</dbReference>
<organism evidence="3 4">
    <name type="scientific">Mythimna separata</name>
    <name type="common">Oriental armyworm</name>
    <name type="synonym">Pseudaletia separata</name>
    <dbReference type="NCBI Taxonomy" id="271217"/>
    <lineage>
        <taxon>Eukaryota</taxon>
        <taxon>Metazoa</taxon>
        <taxon>Ecdysozoa</taxon>
        <taxon>Arthropoda</taxon>
        <taxon>Hexapoda</taxon>
        <taxon>Insecta</taxon>
        <taxon>Pterygota</taxon>
        <taxon>Neoptera</taxon>
        <taxon>Endopterygota</taxon>
        <taxon>Lepidoptera</taxon>
        <taxon>Glossata</taxon>
        <taxon>Ditrysia</taxon>
        <taxon>Noctuoidea</taxon>
        <taxon>Noctuidae</taxon>
        <taxon>Noctuinae</taxon>
        <taxon>Hadenini</taxon>
        <taxon>Mythimna</taxon>
    </lineage>
</organism>
<dbReference type="PROSITE" id="PS50879">
    <property type="entry name" value="RNASE_H_1"/>
    <property type="match status" value="1"/>
</dbReference>
<evidence type="ECO:0000259" key="1">
    <source>
        <dbReference type="PROSITE" id="PS50878"/>
    </source>
</evidence>
<dbReference type="Proteomes" id="UP001231518">
    <property type="component" value="Unassembled WGS sequence"/>
</dbReference>
<proteinExistence type="predicted"/>
<evidence type="ECO:0000313" key="3">
    <source>
        <dbReference type="EMBL" id="KAJ8703590.1"/>
    </source>
</evidence>
<dbReference type="SUPFAM" id="SSF56672">
    <property type="entry name" value="DNA/RNA polymerases"/>
    <property type="match status" value="1"/>
</dbReference>
<dbReference type="PANTHER" id="PTHR36688">
    <property type="entry name" value="ENDO/EXONUCLEASE/PHOSPHATASE DOMAIN-CONTAINING PROTEIN"/>
    <property type="match status" value="1"/>
</dbReference>